<dbReference type="Gene3D" id="3.40.50.150">
    <property type="entry name" value="Vaccinia Virus protein VP39"/>
    <property type="match status" value="1"/>
</dbReference>
<proteinExistence type="predicted"/>
<gene>
    <name evidence="2" type="ORF">QB898_04405</name>
</gene>
<dbReference type="SUPFAM" id="SSF53335">
    <property type="entry name" value="S-adenosyl-L-methionine-dependent methyltransferases"/>
    <property type="match status" value="1"/>
</dbReference>
<organism evidence="2 3">
    <name type="scientific">Ottowia cancrivicina</name>
    <dbReference type="NCBI Taxonomy" id="3040346"/>
    <lineage>
        <taxon>Bacteria</taxon>
        <taxon>Pseudomonadati</taxon>
        <taxon>Pseudomonadota</taxon>
        <taxon>Betaproteobacteria</taxon>
        <taxon>Burkholderiales</taxon>
        <taxon>Comamonadaceae</taxon>
        <taxon>Ottowia</taxon>
    </lineage>
</organism>
<keyword evidence="3" id="KW-1185">Reference proteome</keyword>
<evidence type="ECO:0000313" key="3">
    <source>
        <dbReference type="Proteomes" id="UP001237156"/>
    </source>
</evidence>
<dbReference type="Pfam" id="PF13649">
    <property type="entry name" value="Methyltransf_25"/>
    <property type="match status" value="1"/>
</dbReference>
<dbReference type="InterPro" id="IPR041698">
    <property type="entry name" value="Methyltransf_25"/>
</dbReference>
<dbReference type="GO" id="GO:0032259">
    <property type="term" value="P:methylation"/>
    <property type="evidence" value="ECO:0007669"/>
    <property type="project" value="UniProtKB-KW"/>
</dbReference>
<sequence>MTSSSPADWLAQGQAALQTGDRAAAAQALVQARKHEATRLAAHNLIERHGLPGAFAEWMGVNCEISPQDDIYRFFDGHPTSINPLRDYLADGWRTLSELMLLLESVDRPLLRVASFLEFASGHGRFTRHLARALGAGKVTVSDVVPDAVQFARDVLGVQGFVSTREPQALAWRGRHEVVFALSLFSHLPRASWGPWLTKLGELVAPGGLLILTTHGAEAARRQQVALDAEGFFFAPSSESTAIDAQDYGTTFTSEGFVRARVAECLPGMALLRFAPTWFWHYQDAVVIHKPA</sequence>
<comment type="caution">
    <text evidence="2">The sequence shown here is derived from an EMBL/GenBank/DDBJ whole genome shotgun (WGS) entry which is preliminary data.</text>
</comment>
<evidence type="ECO:0000313" key="2">
    <source>
        <dbReference type="EMBL" id="MDG9698966.1"/>
    </source>
</evidence>
<protein>
    <submittedName>
        <fullName evidence="2">Class I SAM-dependent methyltransferase</fullName>
        <ecNumber evidence="2">2.1.-.-</ecNumber>
    </submittedName>
</protein>
<dbReference type="CDD" id="cd02440">
    <property type="entry name" value="AdoMet_MTases"/>
    <property type="match status" value="1"/>
</dbReference>
<dbReference type="RefSeq" id="WP_279523953.1">
    <property type="nucleotide sequence ID" value="NZ_JARVII010000006.1"/>
</dbReference>
<dbReference type="EC" id="2.1.-.-" evidence="2"/>
<dbReference type="InterPro" id="IPR029063">
    <property type="entry name" value="SAM-dependent_MTases_sf"/>
</dbReference>
<keyword evidence="2" id="KW-0808">Transferase</keyword>
<name>A0AAW6RKB0_9BURK</name>
<dbReference type="AlphaFoldDB" id="A0AAW6RKB0"/>
<evidence type="ECO:0000259" key="1">
    <source>
        <dbReference type="Pfam" id="PF13649"/>
    </source>
</evidence>
<accession>A0AAW6RKB0</accession>
<reference evidence="2 3" key="1">
    <citation type="submission" date="2023-04" db="EMBL/GenBank/DDBJ databases">
        <title>Ottowia paracancer sp. nov., isolated from human stomach.</title>
        <authorList>
            <person name="Song Y."/>
        </authorList>
    </citation>
    <scope>NUCLEOTIDE SEQUENCE [LARGE SCALE GENOMIC DNA]</scope>
    <source>
        <strain evidence="2 3">10c7w1</strain>
    </source>
</reference>
<keyword evidence="2" id="KW-0489">Methyltransferase</keyword>
<feature type="domain" description="Methyltransferase" evidence="1">
    <location>
        <begin position="117"/>
        <end position="208"/>
    </location>
</feature>
<dbReference type="EMBL" id="JARVII010000006">
    <property type="protein sequence ID" value="MDG9698966.1"/>
    <property type="molecule type" value="Genomic_DNA"/>
</dbReference>
<dbReference type="GO" id="GO:0008168">
    <property type="term" value="F:methyltransferase activity"/>
    <property type="evidence" value="ECO:0007669"/>
    <property type="project" value="UniProtKB-KW"/>
</dbReference>
<dbReference type="Proteomes" id="UP001237156">
    <property type="component" value="Unassembled WGS sequence"/>
</dbReference>